<sequence>MPLSGLKVIEFGGLGPGPFVGLILADNGASVVRIDRPVAPSSDILCRGKESAAINPKIPSGKAALTKLVASADILIDPFRPGVMERLGLGPEVFLGDGTSPGLNQKLIYARMVGFPRTGPYKDMAGHDINFLALSGVLSILPGSPDKPSFPMNLLGDFAGGGLACTLGILLALIERGKSASGQVVDADMVRIFSVRTSQKEFSLPKVSGTRYLSSFPLLGLLSRSPNMSGTRGSRLLDGGAPFYNIYTCKDGLWMSVGCLEPEFFKVFLEGFVKAVPAGFNFDGWTPTLDVHSDRDEWPKLREYLTRGLATRERDYWAGVFHETDACALPVLTTEEAAALDSSTSPFPVPHPRITALRSENPRAVGLDSLSLRPGQHTLEILSKLGLCATQLEEMEGEGAIGFAKARDSKL</sequence>
<dbReference type="InterPro" id="IPR003673">
    <property type="entry name" value="CoA-Trfase_fam_III"/>
</dbReference>
<dbReference type="Gene3D" id="3.40.50.10540">
    <property type="entry name" value="Crotonobetainyl-coa:carnitine coa-transferase, domain 1"/>
    <property type="match status" value="1"/>
</dbReference>
<dbReference type="InterPro" id="IPR044855">
    <property type="entry name" value="CoA-Trfase_III_dom3_sf"/>
</dbReference>
<dbReference type="AlphaFoldDB" id="A0A8H6XV63"/>
<dbReference type="Pfam" id="PF02515">
    <property type="entry name" value="CoA_transf_3"/>
    <property type="match status" value="1"/>
</dbReference>
<comment type="similarity">
    <text evidence="1">Belongs to the CoA-transferase III family.</text>
</comment>
<evidence type="ECO:0000256" key="1">
    <source>
        <dbReference type="ARBA" id="ARBA00008383"/>
    </source>
</evidence>
<dbReference type="OrthoDB" id="16747at2759"/>
<keyword evidence="3" id="KW-1185">Reference proteome</keyword>
<dbReference type="PANTHER" id="PTHR48228:SF5">
    <property type="entry name" value="ALPHA-METHYLACYL-COA RACEMASE"/>
    <property type="match status" value="1"/>
</dbReference>
<reference evidence="2" key="1">
    <citation type="submission" date="2020-05" db="EMBL/GenBank/DDBJ databases">
        <title>Mycena genomes resolve the evolution of fungal bioluminescence.</title>
        <authorList>
            <person name="Tsai I.J."/>
        </authorList>
    </citation>
    <scope>NUCLEOTIDE SEQUENCE</scope>
    <source>
        <strain evidence="2">CCC161011</strain>
    </source>
</reference>
<dbReference type="InterPro" id="IPR050509">
    <property type="entry name" value="CoA-transferase_III"/>
</dbReference>
<dbReference type="SUPFAM" id="SSF89796">
    <property type="entry name" value="CoA-transferase family III (CaiB/BaiF)"/>
    <property type="match status" value="1"/>
</dbReference>
<dbReference type="GO" id="GO:0003824">
    <property type="term" value="F:catalytic activity"/>
    <property type="evidence" value="ECO:0007669"/>
    <property type="project" value="InterPro"/>
</dbReference>
<evidence type="ECO:0000313" key="3">
    <source>
        <dbReference type="Proteomes" id="UP000620124"/>
    </source>
</evidence>
<name>A0A8H6XV63_9AGAR</name>
<dbReference type="Proteomes" id="UP000620124">
    <property type="component" value="Unassembled WGS sequence"/>
</dbReference>
<protein>
    <submittedName>
        <fullName evidence="2">Acyl-CoA dehydrogenase</fullName>
    </submittedName>
</protein>
<gene>
    <name evidence="2" type="ORF">MVEN_01451400</name>
</gene>
<dbReference type="Gene3D" id="3.30.1540.10">
    <property type="entry name" value="formyl-coa transferase, domain 3"/>
    <property type="match status" value="1"/>
</dbReference>
<dbReference type="PANTHER" id="PTHR48228">
    <property type="entry name" value="SUCCINYL-COA--D-CITRAMALATE COA-TRANSFERASE"/>
    <property type="match status" value="1"/>
</dbReference>
<comment type="caution">
    <text evidence="2">The sequence shown here is derived from an EMBL/GenBank/DDBJ whole genome shotgun (WGS) entry which is preliminary data.</text>
</comment>
<dbReference type="InterPro" id="IPR023606">
    <property type="entry name" value="CoA-Trfase_III_dom_1_sf"/>
</dbReference>
<evidence type="ECO:0000313" key="2">
    <source>
        <dbReference type="EMBL" id="KAF7346986.1"/>
    </source>
</evidence>
<proteinExistence type="inferred from homology"/>
<organism evidence="2 3">
    <name type="scientific">Mycena venus</name>
    <dbReference type="NCBI Taxonomy" id="2733690"/>
    <lineage>
        <taxon>Eukaryota</taxon>
        <taxon>Fungi</taxon>
        <taxon>Dikarya</taxon>
        <taxon>Basidiomycota</taxon>
        <taxon>Agaricomycotina</taxon>
        <taxon>Agaricomycetes</taxon>
        <taxon>Agaricomycetidae</taxon>
        <taxon>Agaricales</taxon>
        <taxon>Marasmiineae</taxon>
        <taxon>Mycenaceae</taxon>
        <taxon>Mycena</taxon>
    </lineage>
</organism>
<accession>A0A8H6XV63</accession>
<dbReference type="EMBL" id="JACAZI010000012">
    <property type="protein sequence ID" value="KAF7346986.1"/>
    <property type="molecule type" value="Genomic_DNA"/>
</dbReference>